<organism evidence="2 3">
    <name type="scientific">Alloacidobacterium dinghuense</name>
    <dbReference type="NCBI Taxonomy" id="2763107"/>
    <lineage>
        <taxon>Bacteria</taxon>
        <taxon>Pseudomonadati</taxon>
        <taxon>Acidobacteriota</taxon>
        <taxon>Terriglobia</taxon>
        <taxon>Terriglobales</taxon>
        <taxon>Acidobacteriaceae</taxon>
        <taxon>Alloacidobacterium</taxon>
    </lineage>
</organism>
<dbReference type="AlphaFoldDB" id="A0A7G8BGW9"/>
<dbReference type="Proteomes" id="UP000515312">
    <property type="component" value="Chromosome"/>
</dbReference>
<evidence type="ECO:0000313" key="2">
    <source>
        <dbReference type="EMBL" id="QNI31789.1"/>
    </source>
</evidence>
<keyword evidence="3" id="KW-1185">Reference proteome</keyword>
<keyword evidence="1" id="KW-1133">Transmembrane helix</keyword>
<evidence type="ECO:0000313" key="3">
    <source>
        <dbReference type="Proteomes" id="UP000515312"/>
    </source>
</evidence>
<dbReference type="RefSeq" id="WP_186742724.1">
    <property type="nucleotide sequence ID" value="NZ_CP060394.1"/>
</dbReference>
<feature type="transmembrane region" description="Helical" evidence="1">
    <location>
        <begin position="35"/>
        <end position="52"/>
    </location>
</feature>
<sequence length="62" mass="6915">MQVRGWRRKAVALLVLSVLAALAWGTMNSGKVRMLVFVLLGGFALRILLTAGRQYDEEENPQ</sequence>
<dbReference type="KEGG" id="adin:H7849_22555"/>
<keyword evidence="1" id="KW-0472">Membrane</keyword>
<proteinExistence type="predicted"/>
<dbReference type="EMBL" id="CP060394">
    <property type="protein sequence ID" value="QNI31789.1"/>
    <property type="molecule type" value="Genomic_DNA"/>
</dbReference>
<reference evidence="2 3" key="1">
    <citation type="submission" date="2020-08" db="EMBL/GenBank/DDBJ databases">
        <title>Edaphobacter telluris sp. nov. and Acidobacterium dinghuensis sp. nov., two acidobacteria isolated from forest soil.</title>
        <authorList>
            <person name="Fu J."/>
            <person name="Qiu L."/>
        </authorList>
    </citation>
    <scope>NUCLEOTIDE SEQUENCE [LARGE SCALE GENOMIC DNA]</scope>
    <source>
        <strain evidence="2">4Y35</strain>
    </source>
</reference>
<name>A0A7G8BGW9_9BACT</name>
<evidence type="ECO:0000256" key="1">
    <source>
        <dbReference type="SAM" id="Phobius"/>
    </source>
</evidence>
<protein>
    <submittedName>
        <fullName evidence="2">Uncharacterized protein</fullName>
    </submittedName>
</protein>
<gene>
    <name evidence="2" type="ORF">H7849_22555</name>
</gene>
<accession>A0A7G8BGW9</accession>
<keyword evidence="1" id="KW-0812">Transmembrane</keyword>